<dbReference type="GO" id="GO:0071897">
    <property type="term" value="P:DNA biosynthetic process"/>
    <property type="evidence" value="ECO:0007669"/>
    <property type="project" value="UniProtKB-ARBA"/>
</dbReference>
<gene>
    <name evidence="2" type="ORF">AVEN_222299_1</name>
</gene>
<dbReference type="EMBL" id="BGPR01174336">
    <property type="protein sequence ID" value="GBM41728.1"/>
    <property type="molecule type" value="Genomic_DNA"/>
</dbReference>
<name>A0A4Y2FMK4_ARAVE</name>
<organism evidence="2 3">
    <name type="scientific">Araneus ventricosus</name>
    <name type="common">Orbweaver spider</name>
    <name type="synonym">Epeira ventricosa</name>
    <dbReference type="NCBI Taxonomy" id="182803"/>
    <lineage>
        <taxon>Eukaryota</taxon>
        <taxon>Metazoa</taxon>
        <taxon>Ecdysozoa</taxon>
        <taxon>Arthropoda</taxon>
        <taxon>Chelicerata</taxon>
        <taxon>Arachnida</taxon>
        <taxon>Araneae</taxon>
        <taxon>Araneomorphae</taxon>
        <taxon>Entelegynae</taxon>
        <taxon>Araneoidea</taxon>
        <taxon>Araneidae</taxon>
        <taxon>Araneus</taxon>
    </lineage>
</organism>
<dbReference type="InterPro" id="IPR053134">
    <property type="entry name" value="RNA-dir_DNA_polymerase"/>
</dbReference>
<dbReference type="InterPro" id="IPR043502">
    <property type="entry name" value="DNA/RNA_pol_sf"/>
</dbReference>
<evidence type="ECO:0000313" key="3">
    <source>
        <dbReference type="Proteomes" id="UP000499080"/>
    </source>
</evidence>
<feature type="domain" description="Integrase p58-like C-terminal" evidence="1">
    <location>
        <begin position="7"/>
        <end position="41"/>
    </location>
</feature>
<dbReference type="SUPFAM" id="SSF56672">
    <property type="entry name" value="DNA/RNA polymerases"/>
    <property type="match status" value="1"/>
</dbReference>
<dbReference type="InterPro" id="IPR043128">
    <property type="entry name" value="Rev_trsase/Diguanyl_cyclase"/>
</dbReference>
<keyword evidence="3" id="KW-1185">Reference proteome</keyword>
<dbReference type="Pfam" id="PF22938">
    <property type="entry name" value="Integrase_p58_C"/>
    <property type="match status" value="1"/>
</dbReference>
<sequence length="234" mass="27174">MAVLWTGPGVIESQLSDTNYIVKMANKNDKTQIYHVNLLKPYHQRPEKINLLSSERKETPEAESDELGISYPTADPNVYDFEEIIRDSALEERLSFSEIEELRKLLGRHQKVFSNEPGKTHLVEHDIELISNNPIRSKPYRTSQRQTEILKAEIKRMLDLKIIEIGQSDYTSPMILVEAVGREPRPCIDYRRLNSRIRNQYFPLPNIEERVEHVSAAKFITVIDLAKGYWQISP</sequence>
<dbReference type="PANTHER" id="PTHR24559:SF454">
    <property type="entry name" value="RIBONUCLEASE H"/>
    <property type="match status" value="1"/>
</dbReference>
<dbReference type="Gene3D" id="3.30.70.270">
    <property type="match status" value="1"/>
</dbReference>
<dbReference type="OrthoDB" id="6434338at2759"/>
<protein>
    <recommendedName>
        <fullName evidence="1">Integrase p58-like C-terminal domain-containing protein</fullName>
    </recommendedName>
</protein>
<accession>A0A4Y2FMK4</accession>
<dbReference type="PANTHER" id="PTHR24559">
    <property type="entry name" value="TRANSPOSON TY3-I GAG-POL POLYPROTEIN"/>
    <property type="match status" value="1"/>
</dbReference>
<dbReference type="Proteomes" id="UP000499080">
    <property type="component" value="Unassembled WGS sequence"/>
</dbReference>
<evidence type="ECO:0000313" key="2">
    <source>
        <dbReference type="EMBL" id="GBM41728.1"/>
    </source>
</evidence>
<dbReference type="Gene3D" id="3.10.10.10">
    <property type="entry name" value="HIV Type 1 Reverse Transcriptase, subunit A, domain 1"/>
    <property type="match status" value="1"/>
</dbReference>
<proteinExistence type="predicted"/>
<dbReference type="AlphaFoldDB" id="A0A4Y2FMK4"/>
<comment type="caution">
    <text evidence="2">The sequence shown here is derived from an EMBL/GenBank/DDBJ whole genome shotgun (WGS) entry which is preliminary data.</text>
</comment>
<dbReference type="InterPro" id="IPR054465">
    <property type="entry name" value="Integrase_p58-like_C"/>
</dbReference>
<reference evidence="2 3" key="1">
    <citation type="journal article" date="2019" name="Sci. Rep.">
        <title>Orb-weaving spider Araneus ventricosus genome elucidates the spidroin gene catalogue.</title>
        <authorList>
            <person name="Kono N."/>
            <person name="Nakamura H."/>
            <person name="Ohtoshi R."/>
            <person name="Moran D.A.P."/>
            <person name="Shinohara A."/>
            <person name="Yoshida Y."/>
            <person name="Fujiwara M."/>
            <person name="Mori M."/>
            <person name="Tomita M."/>
            <person name="Arakawa K."/>
        </authorList>
    </citation>
    <scope>NUCLEOTIDE SEQUENCE [LARGE SCALE GENOMIC DNA]</scope>
</reference>
<evidence type="ECO:0000259" key="1">
    <source>
        <dbReference type="Pfam" id="PF22938"/>
    </source>
</evidence>